<feature type="domain" description="N-acetyltransferase" evidence="3">
    <location>
        <begin position="12"/>
        <end position="143"/>
    </location>
</feature>
<comment type="caution">
    <text evidence="4">The sequence shown here is derived from an EMBL/GenBank/DDBJ whole genome shotgun (WGS) entry which is preliminary data.</text>
</comment>
<dbReference type="InterPro" id="IPR050832">
    <property type="entry name" value="Bact_Acetyltransf"/>
</dbReference>
<keyword evidence="1" id="KW-0808">Transferase</keyword>
<evidence type="ECO:0000256" key="2">
    <source>
        <dbReference type="ARBA" id="ARBA00023315"/>
    </source>
</evidence>
<organism evidence="4 5">
    <name type="scientific">Ideonella lacteola</name>
    <dbReference type="NCBI Taxonomy" id="2984193"/>
    <lineage>
        <taxon>Bacteria</taxon>
        <taxon>Pseudomonadati</taxon>
        <taxon>Pseudomonadota</taxon>
        <taxon>Betaproteobacteria</taxon>
        <taxon>Burkholderiales</taxon>
        <taxon>Sphaerotilaceae</taxon>
        <taxon>Ideonella</taxon>
    </lineage>
</organism>
<reference evidence="4 5" key="1">
    <citation type="submission" date="2024-04" db="EMBL/GenBank/DDBJ databases">
        <title>Novel species of the genus Ideonella isolated from streams.</title>
        <authorList>
            <person name="Lu H."/>
        </authorList>
    </citation>
    <scope>NUCLEOTIDE SEQUENCE [LARGE SCALE GENOMIC DNA]</scope>
    <source>
        <strain evidence="4 5">DXS29W</strain>
    </source>
</reference>
<keyword evidence="2" id="KW-0012">Acyltransferase</keyword>
<dbReference type="InterPro" id="IPR016181">
    <property type="entry name" value="Acyl_CoA_acyltransferase"/>
</dbReference>
<evidence type="ECO:0000259" key="3">
    <source>
        <dbReference type="PROSITE" id="PS51186"/>
    </source>
</evidence>
<sequence>MRTDGGAAAVELTVHDEPCRDAAEVIDDGLGTANEAAAPMHEVRALQCYVRSADGQVLGGAVGRTWGLCAELQQLWVAPTHRGQGLGTRLVRAFEQRAIERGCRLGYLETFSFQAPVLYRALGYEVAATIEGYAPGIAKHLMTRVLGGS</sequence>
<dbReference type="PANTHER" id="PTHR43877:SF2">
    <property type="entry name" value="AMINOALKYLPHOSPHONATE N-ACETYLTRANSFERASE-RELATED"/>
    <property type="match status" value="1"/>
</dbReference>
<dbReference type="Pfam" id="PF00583">
    <property type="entry name" value="Acetyltransf_1"/>
    <property type="match status" value="1"/>
</dbReference>
<keyword evidence="5" id="KW-1185">Reference proteome</keyword>
<dbReference type="Gene3D" id="3.40.630.30">
    <property type="match status" value="1"/>
</dbReference>
<dbReference type="SUPFAM" id="SSF55729">
    <property type="entry name" value="Acyl-CoA N-acyltransferases (Nat)"/>
    <property type="match status" value="1"/>
</dbReference>
<evidence type="ECO:0000256" key="1">
    <source>
        <dbReference type="ARBA" id="ARBA00022679"/>
    </source>
</evidence>
<proteinExistence type="predicted"/>
<dbReference type="EMBL" id="JBBUTG010000009">
    <property type="protein sequence ID" value="MEK8032250.1"/>
    <property type="molecule type" value="Genomic_DNA"/>
</dbReference>
<protein>
    <submittedName>
        <fullName evidence="4">GNAT family N-acetyltransferase</fullName>
    </submittedName>
</protein>
<dbReference type="InterPro" id="IPR000182">
    <property type="entry name" value="GNAT_dom"/>
</dbReference>
<gene>
    <name evidence="4" type="ORF">AACH06_15585</name>
</gene>
<dbReference type="PROSITE" id="PS51186">
    <property type="entry name" value="GNAT"/>
    <property type="match status" value="1"/>
</dbReference>
<evidence type="ECO:0000313" key="4">
    <source>
        <dbReference type="EMBL" id="MEK8032250.1"/>
    </source>
</evidence>
<evidence type="ECO:0000313" key="5">
    <source>
        <dbReference type="Proteomes" id="UP001371218"/>
    </source>
</evidence>
<dbReference type="Proteomes" id="UP001371218">
    <property type="component" value="Unassembled WGS sequence"/>
</dbReference>
<accession>A0ABU9BTN2</accession>
<dbReference type="PANTHER" id="PTHR43877">
    <property type="entry name" value="AMINOALKYLPHOSPHONATE N-ACETYLTRANSFERASE-RELATED-RELATED"/>
    <property type="match status" value="1"/>
</dbReference>
<name>A0ABU9BTN2_9BURK</name>
<dbReference type="RefSeq" id="WP_341426662.1">
    <property type="nucleotide sequence ID" value="NZ_JBBUTG010000009.1"/>
</dbReference>
<dbReference type="CDD" id="cd04301">
    <property type="entry name" value="NAT_SF"/>
    <property type="match status" value="1"/>
</dbReference>